<protein>
    <submittedName>
        <fullName evidence="2">Uncharacterized protein</fullName>
    </submittedName>
</protein>
<evidence type="ECO:0000313" key="2">
    <source>
        <dbReference type="EMBL" id="SLN66084.1"/>
    </source>
</evidence>
<gene>
    <name evidence="2" type="ORF">ROG8370_03073</name>
</gene>
<keyword evidence="1" id="KW-0472">Membrane</keyword>
<organism evidence="2 3">
    <name type="scientific">Roseovarius gaetbuli</name>
    <dbReference type="NCBI Taxonomy" id="1356575"/>
    <lineage>
        <taxon>Bacteria</taxon>
        <taxon>Pseudomonadati</taxon>
        <taxon>Pseudomonadota</taxon>
        <taxon>Alphaproteobacteria</taxon>
        <taxon>Rhodobacterales</taxon>
        <taxon>Roseobacteraceae</taxon>
        <taxon>Roseovarius</taxon>
    </lineage>
</organism>
<sequence>MMTKRHSNPHREERYKARAKRARFWAWPVRIALVGCVGAAIWQEPALSPEGHAMLKAAATQIAERIGDPGGAQSYLAALSAPAQAAPDN</sequence>
<dbReference type="Proteomes" id="UP000194012">
    <property type="component" value="Unassembled WGS sequence"/>
</dbReference>
<feature type="transmembrane region" description="Helical" evidence="1">
    <location>
        <begin position="24"/>
        <end position="42"/>
    </location>
</feature>
<keyword evidence="3" id="KW-1185">Reference proteome</keyword>
<evidence type="ECO:0000256" key="1">
    <source>
        <dbReference type="SAM" id="Phobius"/>
    </source>
</evidence>
<evidence type="ECO:0000313" key="3">
    <source>
        <dbReference type="Proteomes" id="UP000194012"/>
    </source>
</evidence>
<reference evidence="3" key="1">
    <citation type="submission" date="2017-03" db="EMBL/GenBank/DDBJ databases">
        <authorList>
            <person name="Rodrigo-Torres L."/>
            <person name="Arahal R.D."/>
            <person name="Lucena T."/>
        </authorList>
    </citation>
    <scope>NUCLEOTIDE SEQUENCE [LARGE SCALE GENOMIC DNA]</scope>
    <source>
        <strain evidence="3">CECT 8370</strain>
    </source>
</reference>
<name>A0A1X6ZZA5_9RHOB</name>
<keyword evidence="1" id="KW-0812">Transmembrane</keyword>
<keyword evidence="1" id="KW-1133">Transmembrane helix</keyword>
<accession>A0A1X6ZZA5</accession>
<dbReference type="AlphaFoldDB" id="A0A1X6ZZA5"/>
<proteinExistence type="predicted"/>
<dbReference type="EMBL" id="FWFJ01000037">
    <property type="protein sequence ID" value="SLN66084.1"/>
    <property type="molecule type" value="Genomic_DNA"/>
</dbReference>